<protein>
    <submittedName>
        <fullName evidence="2">Uncharacterized protein</fullName>
    </submittedName>
</protein>
<proteinExistence type="predicted"/>
<gene>
    <name evidence="2" type="ORF">H8Z82_03850</name>
</gene>
<evidence type="ECO:0000313" key="2">
    <source>
        <dbReference type="EMBL" id="MBC5778806.1"/>
    </source>
</evidence>
<comment type="caution">
    <text evidence="2">The sequence shown here is derived from an EMBL/GenBank/DDBJ whole genome shotgun (WGS) entry which is preliminary data.</text>
</comment>
<feature type="transmembrane region" description="Helical" evidence="1">
    <location>
        <begin position="43"/>
        <end position="64"/>
    </location>
</feature>
<organism evidence="2 3">
    <name type="scientific">Blautia difficilis</name>
    <dbReference type="NCBI Taxonomy" id="2763027"/>
    <lineage>
        <taxon>Bacteria</taxon>
        <taxon>Bacillati</taxon>
        <taxon>Bacillota</taxon>
        <taxon>Clostridia</taxon>
        <taxon>Lachnospirales</taxon>
        <taxon>Lachnospiraceae</taxon>
        <taxon>Blautia</taxon>
    </lineage>
</organism>
<keyword evidence="1" id="KW-0812">Transmembrane</keyword>
<feature type="transmembrane region" description="Helical" evidence="1">
    <location>
        <begin position="20"/>
        <end position="37"/>
    </location>
</feature>
<dbReference type="Proteomes" id="UP000649826">
    <property type="component" value="Unassembled WGS sequence"/>
</dbReference>
<evidence type="ECO:0000313" key="3">
    <source>
        <dbReference type="Proteomes" id="UP000649826"/>
    </source>
</evidence>
<evidence type="ECO:0000256" key="1">
    <source>
        <dbReference type="SAM" id="Phobius"/>
    </source>
</evidence>
<accession>A0ABR7IFP7</accession>
<reference evidence="2 3" key="1">
    <citation type="submission" date="2020-08" db="EMBL/GenBank/DDBJ databases">
        <title>Genome public.</title>
        <authorList>
            <person name="Liu C."/>
            <person name="Sun Q."/>
        </authorList>
    </citation>
    <scope>NUCLEOTIDE SEQUENCE [LARGE SCALE GENOMIC DNA]</scope>
    <source>
        <strain evidence="2 3">M29</strain>
    </source>
</reference>
<dbReference type="RefSeq" id="WP_186994310.1">
    <property type="nucleotide sequence ID" value="NZ_JACOQG010000004.1"/>
</dbReference>
<feature type="transmembrane region" description="Helical" evidence="1">
    <location>
        <begin position="124"/>
        <end position="142"/>
    </location>
</feature>
<keyword evidence="1" id="KW-0472">Membrane</keyword>
<dbReference type="EMBL" id="JACOQG010000004">
    <property type="protein sequence ID" value="MBC5778806.1"/>
    <property type="molecule type" value="Genomic_DNA"/>
</dbReference>
<keyword evidence="1" id="KW-1133">Transmembrane helix</keyword>
<name>A0ABR7IFP7_9FIRM</name>
<feature type="transmembrane region" description="Helical" evidence="1">
    <location>
        <begin position="71"/>
        <end position="95"/>
    </location>
</feature>
<keyword evidence="3" id="KW-1185">Reference proteome</keyword>
<sequence>MLLVAMVLGMLLIRKVPEKWFRFLFLACILLNVIYRIEFLSPALAGGVRLVCKSMELVLLIVAFKVFDKRPVYLSIGVFSLLFFGVYTIPVSVILENGGMSGIYSAYGISGEGVAKGIRLIESVKTLCLSLVYLSLDVRIFLNMKGKETRR</sequence>